<evidence type="ECO:0000259" key="5">
    <source>
        <dbReference type="Pfam" id="PF20257"/>
    </source>
</evidence>
<sequence>MMRGLFRRSRVFVLSMLLTVAFSCAGEARSALVFQTDFGLKDGAVSAMKGVAFGEDPRLPLYDLTHEIPPYSIWEASYRLFQTVQYWPEGTVFVSVVDPGVGTDRKPVVAKTKDGRYVVTPDNGTLTLLADSVGLSEVRVIDETKHRRKGSEKSYTFHGRDLFAYTGAKLASGKIAFEEVGPLLKGDVVRIPYQKAEVRDGAVYGNIPILDVQYGNVWTNIGEDVFGALKPVKGKMYYVRILKDGKEVYRGMVPFANTFGDVPEGKPLLYYNSLMNLSLALNMDSFAEKFGISSGPEWSVEVRPGK</sequence>
<dbReference type="PIRSF" id="PIRSF006779">
    <property type="entry name" value="UCP006779"/>
    <property type="match status" value="1"/>
</dbReference>
<accession>H0UNK8</accession>
<dbReference type="AlphaFoldDB" id="H0UNK8"/>
<dbReference type="InterPro" id="IPR023228">
    <property type="entry name" value="SAM_OH_AdoTrfase_N_sf"/>
</dbReference>
<dbReference type="STRING" id="926567.TheveDRAFT_1303"/>
<keyword evidence="3" id="KW-0732">Signal</keyword>
<dbReference type="Gene3D" id="2.40.30.90">
    <property type="entry name" value="Bacterial fluorinating enzyme like"/>
    <property type="match status" value="1"/>
</dbReference>
<dbReference type="PANTHER" id="PTHR35092">
    <property type="entry name" value="CHLORINASE MJ1651"/>
    <property type="match status" value="1"/>
</dbReference>
<dbReference type="Proteomes" id="UP000005730">
    <property type="component" value="Chromosome"/>
</dbReference>
<keyword evidence="1" id="KW-0949">S-adenosyl-L-methionine</keyword>
<dbReference type="HOGENOM" id="CLU_059734_0_0_0"/>
<dbReference type="InterPro" id="IPR002747">
    <property type="entry name" value="SAM_OH_AdoTrfase"/>
</dbReference>
<evidence type="ECO:0000259" key="4">
    <source>
        <dbReference type="Pfam" id="PF01887"/>
    </source>
</evidence>
<dbReference type="RefSeq" id="WP_006583917.1">
    <property type="nucleotide sequence ID" value="NZ_CM001377.1"/>
</dbReference>
<evidence type="ECO:0000256" key="3">
    <source>
        <dbReference type="SAM" id="SignalP"/>
    </source>
</evidence>
<gene>
    <name evidence="6" type="ORF">TheveDRAFT_1303</name>
</gene>
<protein>
    <recommendedName>
        <fullName evidence="8">DNA-directed RNA polymerase subunit delta</fullName>
    </recommendedName>
</protein>
<organism evidence="6 7">
    <name type="scientific">Thermanaerovibrio velox DSM 12556</name>
    <dbReference type="NCBI Taxonomy" id="926567"/>
    <lineage>
        <taxon>Bacteria</taxon>
        <taxon>Thermotogati</taxon>
        <taxon>Synergistota</taxon>
        <taxon>Synergistia</taxon>
        <taxon>Synergistales</taxon>
        <taxon>Synergistaceae</taxon>
        <taxon>Thermanaerovibrio</taxon>
    </lineage>
</organism>
<name>H0UNK8_9BACT</name>
<dbReference type="InterPro" id="IPR023227">
    <property type="entry name" value="SAM_OH_AdoTrfase_C_sf"/>
</dbReference>
<evidence type="ECO:0000313" key="7">
    <source>
        <dbReference type="Proteomes" id="UP000005730"/>
    </source>
</evidence>
<comment type="similarity">
    <text evidence="2">Belongs to the SAM hydrolase / SAM-dependent halogenase family.</text>
</comment>
<dbReference type="Gene3D" id="3.40.50.10790">
    <property type="entry name" value="S-adenosyl-l-methionine hydroxide adenosyltransferase, N-terminal"/>
    <property type="match status" value="1"/>
</dbReference>
<feature type="signal peptide" evidence="3">
    <location>
        <begin position="1"/>
        <end position="25"/>
    </location>
</feature>
<proteinExistence type="inferred from homology"/>
<feature type="domain" description="S-adenosyl-l-methionine hydroxide adenosyltransferase N-terminal" evidence="4">
    <location>
        <begin position="33"/>
        <end position="181"/>
    </location>
</feature>
<dbReference type="eggNOG" id="COG1912">
    <property type="taxonomic scope" value="Bacteria"/>
</dbReference>
<evidence type="ECO:0000256" key="2">
    <source>
        <dbReference type="ARBA" id="ARBA00024035"/>
    </source>
</evidence>
<dbReference type="EMBL" id="CM001377">
    <property type="protein sequence ID" value="EHM10423.1"/>
    <property type="molecule type" value="Genomic_DNA"/>
</dbReference>
<dbReference type="PANTHER" id="PTHR35092:SF1">
    <property type="entry name" value="CHLORINASE MJ1651"/>
    <property type="match status" value="1"/>
</dbReference>
<reference evidence="6 7" key="1">
    <citation type="submission" date="2011-10" db="EMBL/GenBank/DDBJ databases">
        <title>The Noncontiguous Finished genome of Thermanaerovibrio velox DSM 12556.</title>
        <authorList>
            <consortium name="US DOE Joint Genome Institute (JGI-PGF)"/>
            <person name="Lucas S."/>
            <person name="Copeland A."/>
            <person name="Lapidus A."/>
            <person name="Glavina del Rio T."/>
            <person name="Dalin E."/>
            <person name="Tice H."/>
            <person name="Bruce D."/>
            <person name="Goodwin L."/>
            <person name="Pitluck S."/>
            <person name="Peters L."/>
            <person name="Mikhailova N."/>
            <person name="Teshima H."/>
            <person name="Kyrpides N."/>
            <person name="Mavromatis K."/>
            <person name="Ivanova N."/>
            <person name="Markowitz V."/>
            <person name="Cheng J.-F."/>
            <person name="Hugenholtz P."/>
            <person name="Woyke T."/>
            <person name="Wu D."/>
            <person name="Spring S."/>
            <person name="Brambilla E.-M."/>
            <person name="Klenk H.-P."/>
            <person name="Eisen J.A."/>
        </authorList>
    </citation>
    <scope>NUCLEOTIDE SEQUENCE [LARGE SCALE GENOMIC DNA]</scope>
    <source>
        <strain evidence="6 7">DSM 12556</strain>
    </source>
</reference>
<dbReference type="OrthoDB" id="9792195at2"/>
<evidence type="ECO:0000256" key="1">
    <source>
        <dbReference type="ARBA" id="ARBA00022691"/>
    </source>
</evidence>
<dbReference type="Pfam" id="PF01887">
    <property type="entry name" value="SAM_HAT_N"/>
    <property type="match status" value="1"/>
</dbReference>
<dbReference type="InterPro" id="IPR046469">
    <property type="entry name" value="SAM_HAT_N"/>
</dbReference>
<dbReference type="InterPro" id="IPR046470">
    <property type="entry name" value="SAM_HAT_C"/>
</dbReference>
<evidence type="ECO:0008006" key="8">
    <source>
        <dbReference type="Google" id="ProtNLM"/>
    </source>
</evidence>
<feature type="chain" id="PRO_5003542026" description="DNA-directed RNA polymerase subunit delta" evidence="3">
    <location>
        <begin position="26"/>
        <end position="306"/>
    </location>
</feature>
<feature type="domain" description="S-adenosyl-l-methionine hydroxide adenosyltransferase C-terminal" evidence="5">
    <location>
        <begin position="205"/>
        <end position="298"/>
    </location>
</feature>
<dbReference type="SUPFAM" id="SSF101852">
    <property type="entry name" value="Bacterial fluorinating enzyme, C-terminal domain"/>
    <property type="match status" value="1"/>
</dbReference>
<dbReference type="SUPFAM" id="SSF102522">
    <property type="entry name" value="Bacterial fluorinating enzyme, N-terminal domain"/>
    <property type="match status" value="1"/>
</dbReference>
<keyword evidence="7" id="KW-1185">Reference proteome</keyword>
<dbReference type="PROSITE" id="PS51257">
    <property type="entry name" value="PROKAR_LIPOPROTEIN"/>
    <property type="match status" value="1"/>
</dbReference>
<evidence type="ECO:0000313" key="6">
    <source>
        <dbReference type="EMBL" id="EHM10423.1"/>
    </source>
</evidence>
<dbReference type="Pfam" id="PF20257">
    <property type="entry name" value="SAM_HAT_C"/>
    <property type="match status" value="1"/>
</dbReference>